<keyword evidence="3" id="KW-1185">Reference proteome</keyword>
<sequence>MNTTVLFYIMLIIAAAQLLIICYLIIRKYKNNRYQLYANKKYETLMPIYLEYVMASSEHDIEEMVKRNDDLAIIEKILISYLRNVNRNDDIIRIKHLAALLFTEKYRRALRSRKWSTRMNTLSLIEIFKLEAFIHPLLEKINNTNKMDEEIIQTMKTVASLQELGLIDFLVKKDGIPERVLFDILIRYEVMHIDSIIKIISNSHDERILRALIQVISSHHYQNAFPFVRQHLLSKDGETRLRVLQAFEEMHQLVDPSEIAPFLSSPIWQERMLAVKICAKCKLNRFKPMLNQLIGDQVWWVRYYAGQAISLLQDGELLLQFIAEQHPDRYARDMAKQWMSTLDGRNQID</sequence>
<evidence type="ECO:0000256" key="1">
    <source>
        <dbReference type="SAM" id="Phobius"/>
    </source>
</evidence>
<dbReference type="InterPro" id="IPR011989">
    <property type="entry name" value="ARM-like"/>
</dbReference>
<feature type="transmembrane region" description="Helical" evidence="1">
    <location>
        <begin position="6"/>
        <end position="26"/>
    </location>
</feature>
<comment type="caution">
    <text evidence="2">The sequence shown here is derived from an EMBL/GenBank/DDBJ whole genome shotgun (WGS) entry which is preliminary data.</text>
</comment>
<organism evidence="2 3">
    <name type="scientific">Lederbergia citri</name>
    <dbReference type="NCBI Taxonomy" id="2833580"/>
    <lineage>
        <taxon>Bacteria</taxon>
        <taxon>Bacillati</taxon>
        <taxon>Bacillota</taxon>
        <taxon>Bacilli</taxon>
        <taxon>Bacillales</taxon>
        <taxon>Bacillaceae</taxon>
        <taxon>Lederbergia</taxon>
    </lineage>
</organism>
<keyword evidence="1" id="KW-0812">Transmembrane</keyword>
<protein>
    <recommendedName>
        <fullName evidence="4">HEAT repeat domain-containing protein</fullName>
    </recommendedName>
</protein>
<dbReference type="EMBL" id="JAGYPG010000003">
    <property type="protein sequence ID" value="MBS4197132.1"/>
    <property type="molecule type" value="Genomic_DNA"/>
</dbReference>
<dbReference type="SUPFAM" id="SSF48371">
    <property type="entry name" value="ARM repeat"/>
    <property type="match status" value="1"/>
</dbReference>
<gene>
    <name evidence="2" type="ORF">KHA97_18930</name>
</gene>
<evidence type="ECO:0008006" key="4">
    <source>
        <dbReference type="Google" id="ProtNLM"/>
    </source>
</evidence>
<dbReference type="InterPro" id="IPR016024">
    <property type="entry name" value="ARM-type_fold"/>
</dbReference>
<keyword evidence="1" id="KW-0472">Membrane</keyword>
<dbReference type="Proteomes" id="UP000681414">
    <property type="component" value="Unassembled WGS sequence"/>
</dbReference>
<evidence type="ECO:0000313" key="2">
    <source>
        <dbReference type="EMBL" id="MBS4197132.1"/>
    </source>
</evidence>
<accession>A0A942YI17</accession>
<evidence type="ECO:0000313" key="3">
    <source>
        <dbReference type="Proteomes" id="UP000681414"/>
    </source>
</evidence>
<proteinExistence type="predicted"/>
<keyword evidence="1" id="KW-1133">Transmembrane helix</keyword>
<dbReference type="RefSeq" id="WP_213126313.1">
    <property type="nucleotide sequence ID" value="NZ_JAGYPG010000003.1"/>
</dbReference>
<dbReference type="AlphaFoldDB" id="A0A942YI17"/>
<reference evidence="2 3" key="1">
    <citation type="submission" date="2021-05" db="EMBL/GenBank/DDBJ databases">
        <title>Novel Bacillus species.</title>
        <authorList>
            <person name="Liu G."/>
        </authorList>
    </citation>
    <scope>NUCLEOTIDE SEQUENCE [LARGE SCALE GENOMIC DNA]</scope>
    <source>
        <strain evidence="3">FJAT-49780</strain>
    </source>
</reference>
<dbReference type="Gene3D" id="1.25.10.10">
    <property type="entry name" value="Leucine-rich Repeat Variant"/>
    <property type="match status" value="1"/>
</dbReference>
<name>A0A942YI17_9BACI</name>